<sequence length="86" mass="9347">MLTTSCVLDFVKWSTYCLQKIGCDGIIGSSAREDRCGVCNGDGHSCKIVKGDFNHTKGRGYIEAAVIPVGARRIKVVEDKPSHSFL</sequence>
<dbReference type="PANTHER" id="PTHR13723:SF151">
    <property type="entry name" value="A DISINTEGRIN AND METALLOPROTEINASE WITH THROMBOSPONDIN MOTIFS 17"/>
    <property type="match status" value="1"/>
</dbReference>
<evidence type="ECO:0000313" key="4">
    <source>
        <dbReference type="Ensembl" id="ENSHHUP00000021368.1"/>
    </source>
</evidence>
<comment type="subcellular location">
    <subcellularLocation>
        <location evidence="1">Secreted</location>
    </subcellularLocation>
</comment>
<evidence type="ECO:0000256" key="1">
    <source>
        <dbReference type="ARBA" id="ARBA00004613"/>
    </source>
</evidence>
<organism evidence="4 5">
    <name type="scientific">Hucho hucho</name>
    <name type="common">huchen</name>
    <dbReference type="NCBI Taxonomy" id="62062"/>
    <lineage>
        <taxon>Eukaryota</taxon>
        <taxon>Metazoa</taxon>
        <taxon>Chordata</taxon>
        <taxon>Craniata</taxon>
        <taxon>Vertebrata</taxon>
        <taxon>Euteleostomi</taxon>
        <taxon>Actinopterygii</taxon>
        <taxon>Neopterygii</taxon>
        <taxon>Teleostei</taxon>
        <taxon>Protacanthopterygii</taxon>
        <taxon>Salmoniformes</taxon>
        <taxon>Salmonidae</taxon>
        <taxon>Salmoninae</taxon>
        <taxon>Hucho</taxon>
    </lineage>
</organism>
<name>A0A4W5KVH0_9TELE</name>
<dbReference type="Ensembl" id="ENSHHUT00000022170.1">
    <property type="protein sequence ID" value="ENSHHUP00000021368.1"/>
    <property type="gene ID" value="ENSHHUG00000013381.1"/>
</dbReference>
<dbReference type="Proteomes" id="UP000314982">
    <property type="component" value="Unassembled WGS sequence"/>
</dbReference>
<feature type="domain" description="ADAMTS/ADAMTS-like Spacer 1" evidence="3">
    <location>
        <begin position="49"/>
        <end position="86"/>
    </location>
</feature>
<dbReference type="GO" id="GO:0031012">
    <property type="term" value="C:extracellular matrix"/>
    <property type="evidence" value="ECO:0007669"/>
    <property type="project" value="TreeGrafter"/>
</dbReference>
<keyword evidence="5" id="KW-1185">Reference proteome</keyword>
<dbReference type="InterPro" id="IPR010294">
    <property type="entry name" value="ADAMTS_spacer1"/>
</dbReference>
<proteinExistence type="predicted"/>
<dbReference type="GO" id="GO:0005576">
    <property type="term" value="C:extracellular region"/>
    <property type="evidence" value="ECO:0007669"/>
    <property type="project" value="UniProtKB-SubCell"/>
</dbReference>
<reference evidence="4" key="2">
    <citation type="submission" date="2025-08" db="UniProtKB">
        <authorList>
            <consortium name="Ensembl"/>
        </authorList>
    </citation>
    <scope>IDENTIFICATION</scope>
</reference>
<evidence type="ECO:0000313" key="5">
    <source>
        <dbReference type="Proteomes" id="UP000314982"/>
    </source>
</evidence>
<dbReference type="InterPro" id="IPR050439">
    <property type="entry name" value="ADAMTS_ADAMTS-like"/>
</dbReference>
<evidence type="ECO:0000259" key="3">
    <source>
        <dbReference type="Pfam" id="PF05986"/>
    </source>
</evidence>
<dbReference type="Gene3D" id="2.60.120.830">
    <property type="match status" value="1"/>
</dbReference>
<reference evidence="5" key="1">
    <citation type="submission" date="2018-06" db="EMBL/GenBank/DDBJ databases">
        <title>Genome assembly of Danube salmon.</title>
        <authorList>
            <person name="Macqueen D.J."/>
            <person name="Gundappa M.K."/>
        </authorList>
    </citation>
    <scope>NUCLEOTIDE SEQUENCE [LARGE SCALE GENOMIC DNA]</scope>
</reference>
<dbReference type="GO" id="GO:0006508">
    <property type="term" value="P:proteolysis"/>
    <property type="evidence" value="ECO:0007669"/>
    <property type="project" value="TreeGrafter"/>
</dbReference>
<keyword evidence="2" id="KW-0964">Secreted</keyword>
<dbReference type="STRING" id="62062.ENSHHUP00000021368"/>
<dbReference type="GO" id="GO:0004222">
    <property type="term" value="F:metalloendopeptidase activity"/>
    <property type="evidence" value="ECO:0007669"/>
    <property type="project" value="TreeGrafter"/>
</dbReference>
<protein>
    <recommendedName>
        <fullName evidence="3">ADAMTS/ADAMTS-like Spacer 1 domain-containing protein</fullName>
    </recommendedName>
</protein>
<dbReference type="PANTHER" id="PTHR13723">
    <property type="entry name" value="ADAMTS A DISINTEGRIN AND METALLOPROTEASE WITH THROMBOSPONDIN MOTIFS PROTEASE"/>
    <property type="match status" value="1"/>
</dbReference>
<reference evidence="4" key="3">
    <citation type="submission" date="2025-09" db="UniProtKB">
        <authorList>
            <consortium name="Ensembl"/>
        </authorList>
    </citation>
    <scope>IDENTIFICATION</scope>
</reference>
<evidence type="ECO:0000256" key="2">
    <source>
        <dbReference type="ARBA" id="ARBA00022525"/>
    </source>
</evidence>
<dbReference type="Pfam" id="PF05986">
    <property type="entry name" value="ADAMTS_spacer1"/>
    <property type="match status" value="1"/>
</dbReference>
<dbReference type="GO" id="GO:0030198">
    <property type="term" value="P:extracellular matrix organization"/>
    <property type="evidence" value="ECO:0007669"/>
    <property type="project" value="TreeGrafter"/>
</dbReference>
<dbReference type="GeneTree" id="ENSGT00940000161018"/>
<dbReference type="AlphaFoldDB" id="A0A4W5KVH0"/>
<accession>A0A4W5KVH0</accession>